<sequence>MFSRQRNGRHAKADAPRRGAERRLPADADDLPQEADAQSLEDLGPYDQAEAPAGVARLDLGALLVPAIDGVDLRVQADAEGIIQQVVLVHGDSALQLGVFAAPRGEGIWDEVRAEIRKSLFDDGVAAEEEPGVYGTELRARVRTPDGLTDLRFVGVDGPRWMVRGVYQGPAAVDPGTAEPLVECLQGLVVARGPEAKPVREPLLLRLPREMADAAAAQAADGAAPSLTDTTPSDELSRKPSPRPRRA</sequence>
<evidence type="ECO:0000256" key="1">
    <source>
        <dbReference type="SAM" id="MobiDB-lite"/>
    </source>
</evidence>
<accession>A0ABV8LJC4</accession>
<feature type="compositionally biased region" description="Basic and acidic residues" evidence="1">
    <location>
        <begin position="11"/>
        <end position="26"/>
    </location>
</feature>
<evidence type="ECO:0000313" key="2">
    <source>
        <dbReference type="EMBL" id="MFC4131071.1"/>
    </source>
</evidence>
<keyword evidence="3" id="KW-1185">Reference proteome</keyword>
<name>A0ABV8LJC4_9ACTN</name>
<evidence type="ECO:0000313" key="3">
    <source>
        <dbReference type="Proteomes" id="UP001595816"/>
    </source>
</evidence>
<dbReference type="InterPro" id="IPR022183">
    <property type="entry name" value="DUF3710"/>
</dbReference>
<proteinExistence type="predicted"/>
<gene>
    <name evidence="2" type="ORF">ACFOZ4_10700</name>
</gene>
<protein>
    <submittedName>
        <fullName evidence="2">DUF3710 domain-containing protein</fullName>
    </submittedName>
</protein>
<dbReference type="EMBL" id="JBHSAY010000005">
    <property type="protein sequence ID" value="MFC4131071.1"/>
    <property type="molecule type" value="Genomic_DNA"/>
</dbReference>
<comment type="caution">
    <text evidence="2">The sequence shown here is derived from an EMBL/GenBank/DDBJ whole genome shotgun (WGS) entry which is preliminary data.</text>
</comment>
<feature type="compositionally biased region" description="Basic residues" evidence="1">
    <location>
        <begin position="1"/>
        <end position="10"/>
    </location>
</feature>
<dbReference type="Proteomes" id="UP001595816">
    <property type="component" value="Unassembled WGS sequence"/>
</dbReference>
<dbReference type="Pfam" id="PF12502">
    <property type="entry name" value="DUF3710"/>
    <property type="match status" value="1"/>
</dbReference>
<reference evidence="3" key="1">
    <citation type="journal article" date="2019" name="Int. J. Syst. Evol. Microbiol.">
        <title>The Global Catalogue of Microorganisms (GCM) 10K type strain sequencing project: providing services to taxonomists for standard genome sequencing and annotation.</title>
        <authorList>
            <consortium name="The Broad Institute Genomics Platform"/>
            <consortium name="The Broad Institute Genome Sequencing Center for Infectious Disease"/>
            <person name="Wu L."/>
            <person name="Ma J."/>
        </authorList>
    </citation>
    <scope>NUCLEOTIDE SEQUENCE [LARGE SCALE GENOMIC DNA]</scope>
    <source>
        <strain evidence="3">CGMCC 4.7289</strain>
    </source>
</reference>
<feature type="region of interest" description="Disordered" evidence="1">
    <location>
        <begin position="214"/>
        <end position="247"/>
    </location>
</feature>
<organism evidence="2 3">
    <name type="scientific">Hamadaea flava</name>
    <dbReference type="NCBI Taxonomy" id="1742688"/>
    <lineage>
        <taxon>Bacteria</taxon>
        <taxon>Bacillati</taxon>
        <taxon>Actinomycetota</taxon>
        <taxon>Actinomycetes</taxon>
        <taxon>Micromonosporales</taxon>
        <taxon>Micromonosporaceae</taxon>
        <taxon>Hamadaea</taxon>
    </lineage>
</organism>
<feature type="compositionally biased region" description="Low complexity" evidence="1">
    <location>
        <begin position="214"/>
        <end position="224"/>
    </location>
</feature>
<dbReference type="RefSeq" id="WP_253756614.1">
    <property type="nucleotide sequence ID" value="NZ_JAMZDZ010000001.1"/>
</dbReference>
<feature type="region of interest" description="Disordered" evidence="1">
    <location>
        <begin position="1"/>
        <end position="44"/>
    </location>
</feature>